<protein>
    <submittedName>
        <fullName evidence="3">Uncharacterized protein</fullName>
    </submittedName>
</protein>
<keyword evidence="4" id="KW-1185">Reference proteome</keyword>
<gene>
    <name evidence="3" type="ORF">NDI37_09400</name>
</gene>
<evidence type="ECO:0000313" key="3">
    <source>
        <dbReference type="EMBL" id="MEP0864685.1"/>
    </source>
</evidence>
<sequence>MTNKSTARISAGFSSALKYWLFFLVSFSLLGYPVPLSIFIGAIGGLAGGWVVSWSKAKDDVAPQISPAKTPEEKAEEQPKIGSQKRQRYGKPRDAYIRRRGSEEKPEE</sequence>
<feature type="transmembrane region" description="Helical" evidence="2">
    <location>
        <begin position="20"/>
        <end position="48"/>
    </location>
</feature>
<evidence type="ECO:0000256" key="1">
    <source>
        <dbReference type="SAM" id="MobiDB-lite"/>
    </source>
</evidence>
<dbReference type="RefSeq" id="WP_190426961.1">
    <property type="nucleotide sequence ID" value="NZ_JAMPKK010000016.1"/>
</dbReference>
<keyword evidence="2" id="KW-0812">Transmembrane</keyword>
<feature type="compositionally biased region" description="Basic and acidic residues" evidence="1">
    <location>
        <begin position="70"/>
        <end position="79"/>
    </location>
</feature>
<evidence type="ECO:0000313" key="4">
    <source>
        <dbReference type="Proteomes" id="UP001442494"/>
    </source>
</evidence>
<feature type="compositionally biased region" description="Basic and acidic residues" evidence="1">
    <location>
        <begin position="91"/>
        <end position="108"/>
    </location>
</feature>
<name>A0ABV0JMN1_9CYAN</name>
<proteinExistence type="predicted"/>
<dbReference type="EMBL" id="JAMPKK010000016">
    <property type="protein sequence ID" value="MEP0864685.1"/>
    <property type="molecule type" value="Genomic_DNA"/>
</dbReference>
<comment type="caution">
    <text evidence="3">The sequence shown here is derived from an EMBL/GenBank/DDBJ whole genome shotgun (WGS) entry which is preliminary data.</text>
</comment>
<feature type="region of interest" description="Disordered" evidence="1">
    <location>
        <begin position="62"/>
        <end position="108"/>
    </location>
</feature>
<organism evidence="3 4">
    <name type="scientific">Funiculus sociatus GB2-A5</name>
    <dbReference type="NCBI Taxonomy" id="2933946"/>
    <lineage>
        <taxon>Bacteria</taxon>
        <taxon>Bacillati</taxon>
        <taxon>Cyanobacteriota</taxon>
        <taxon>Cyanophyceae</taxon>
        <taxon>Coleofasciculales</taxon>
        <taxon>Coleofasciculaceae</taxon>
        <taxon>Funiculus</taxon>
    </lineage>
</organism>
<keyword evidence="2" id="KW-1133">Transmembrane helix</keyword>
<evidence type="ECO:0000256" key="2">
    <source>
        <dbReference type="SAM" id="Phobius"/>
    </source>
</evidence>
<dbReference type="Proteomes" id="UP001442494">
    <property type="component" value="Unassembled WGS sequence"/>
</dbReference>
<reference evidence="3 4" key="1">
    <citation type="submission" date="2022-04" db="EMBL/GenBank/DDBJ databases">
        <title>Positive selection, recombination, and allopatry shape intraspecific diversity of widespread and dominant cyanobacteria.</title>
        <authorList>
            <person name="Wei J."/>
            <person name="Shu W."/>
            <person name="Hu C."/>
        </authorList>
    </citation>
    <scope>NUCLEOTIDE SEQUENCE [LARGE SCALE GENOMIC DNA]</scope>
    <source>
        <strain evidence="3 4">GB2-A5</strain>
    </source>
</reference>
<accession>A0ABV0JMN1</accession>
<keyword evidence="2" id="KW-0472">Membrane</keyword>